<evidence type="ECO:0000313" key="2">
    <source>
        <dbReference type="Proteomes" id="UP000636960"/>
    </source>
</evidence>
<organism evidence="1 2">
    <name type="scientific">Paractinoplanes rishiriensis</name>
    <dbReference type="NCBI Taxonomy" id="1050105"/>
    <lineage>
        <taxon>Bacteria</taxon>
        <taxon>Bacillati</taxon>
        <taxon>Actinomycetota</taxon>
        <taxon>Actinomycetes</taxon>
        <taxon>Micromonosporales</taxon>
        <taxon>Micromonosporaceae</taxon>
        <taxon>Paractinoplanes</taxon>
    </lineage>
</organism>
<dbReference type="PANTHER" id="PTHR36451:SF1">
    <property type="entry name" value="OMEGA-HYDROXY-BETA-DIHYDROMENAQUINONE-9 SULFOTRANSFERASE STF3"/>
    <property type="match status" value="1"/>
</dbReference>
<name>A0A919JVJ1_9ACTN</name>
<accession>A0A919JVJ1</accession>
<gene>
    <name evidence="1" type="ORF">Ari01nite_18550</name>
</gene>
<dbReference type="Proteomes" id="UP000636960">
    <property type="component" value="Unassembled WGS sequence"/>
</dbReference>
<dbReference type="EMBL" id="BOMV01000013">
    <property type="protein sequence ID" value="GIE94390.1"/>
    <property type="molecule type" value="Genomic_DNA"/>
</dbReference>
<dbReference type="Gene3D" id="3.40.50.300">
    <property type="entry name" value="P-loop containing nucleotide triphosphate hydrolases"/>
    <property type="match status" value="1"/>
</dbReference>
<protein>
    <submittedName>
        <fullName evidence="1">Sulfotransferase</fullName>
    </submittedName>
</protein>
<dbReference type="SUPFAM" id="SSF52540">
    <property type="entry name" value="P-loop containing nucleoside triphosphate hydrolases"/>
    <property type="match status" value="1"/>
</dbReference>
<keyword evidence="2" id="KW-1185">Reference proteome</keyword>
<comment type="caution">
    <text evidence="1">The sequence shown here is derived from an EMBL/GenBank/DDBJ whole genome shotgun (WGS) entry which is preliminary data.</text>
</comment>
<dbReference type="PANTHER" id="PTHR36451">
    <property type="entry name" value="PAPS-DEPENDENT SULFOTRANSFERASE STF3"/>
    <property type="match status" value="1"/>
</dbReference>
<reference evidence="1" key="1">
    <citation type="submission" date="2021-01" db="EMBL/GenBank/DDBJ databases">
        <title>Whole genome shotgun sequence of Actinoplanes rishiriensis NBRC 108556.</title>
        <authorList>
            <person name="Komaki H."/>
            <person name="Tamura T."/>
        </authorList>
    </citation>
    <scope>NUCLEOTIDE SEQUENCE</scope>
    <source>
        <strain evidence="1">NBRC 108556</strain>
    </source>
</reference>
<proteinExistence type="predicted"/>
<evidence type="ECO:0000313" key="1">
    <source>
        <dbReference type="EMBL" id="GIE94390.1"/>
    </source>
</evidence>
<dbReference type="RefSeq" id="WP_203780709.1">
    <property type="nucleotide sequence ID" value="NZ_BOMV01000013.1"/>
</dbReference>
<dbReference type="Pfam" id="PF13469">
    <property type="entry name" value="Sulfotransfer_3"/>
    <property type="match status" value="1"/>
</dbReference>
<dbReference type="InterPro" id="IPR027417">
    <property type="entry name" value="P-loop_NTPase"/>
</dbReference>
<dbReference type="AlphaFoldDB" id="A0A919JVJ1"/>
<sequence length="369" mass="40772">MQTQRTDVGTVEDLHASATRLTGLDDFGDRDYLDGLSVLLSAYRQEACLTPTGSKITRQMVRSALVSRLLSEAAWRQYPADTPISRPIFVTGLPRTGTTALHRLLAADPGHQGLELWLTEVPQPRPPRETWDDHPVYAMLRDAYRQHDEFTGVHHMGPDQVEECWRLLCQSMTSVSFECTAYIPTYSGWLAGQDWTAAYRRHRRNLQLIGLNSPGQRWVLKNPSHLFALDALLAVYPDAVVIQTHRSPRASIASVCSLNARAAAGWSTVFAGAVVGRAQLELWSRGVRAFDAARARHPADRFIDVAYEDFVADPLRTVAGIYERLGTPLTAEARAAMTAVHAAGGSPTHRYSLADFGLTPAEVDRAFPG</sequence>
<dbReference type="InterPro" id="IPR052736">
    <property type="entry name" value="Stf3_sulfotransferase"/>
</dbReference>